<dbReference type="PRINTS" id="PR01438">
    <property type="entry name" value="UNVRSLSTRESS"/>
</dbReference>
<dbReference type="CDD" id="cd00293">
    <property type="entry name" value="USP-like"/>
    <property type="match status" value="1"/>
</dbReference>
<dbReference type="EMBL" id="VDUW01000002">
    <property type="protein sequence ID" value="TXL66659.1"/>
    <property type="molecule type" value="Genomic_DNA"/>
</dbReference>
<reference evidence="3 4" key="1">
    <citation type="submission" date="2019-06" db="EMBL/GenBank/DDBJ databases">
        <title>Cerasibacillus sp. nov., isolated from maize field.</title>
        <authorList>
            <person name="Lin S.-Y."/>
            <person name="Tsai C.-F."/>
            <person name="Young C.-C."/>
        </authorList>
    </citation>
    <scope>NUCLEOTIDE SEQUENCE [LARGE SCALE GENOMIC DNA]</scope>
    <source>
        <strain evidence="3 4">CC-CFT480</strain>
    </source>
</reference>
<dbReference type="InterPro" id="IPR014729">
    <property type="entry name" value="Rossmann-like_a/b/a_fold"/>
</dbReference>
<keyword evidence="4" id="KW-1185">Reference proteome</keyword>
<dbReference type="OrthoDB" id="9777884at2"/>
<sequence length="141" mass="15530">MENIMVVPIDDSTFSHDALRFALTLAKDTKSKIIILNVQPNMQTANVQRFFNKDEITAYAHELGKEVLDKTEDITKDTSVPIEKVIRIGSPKQEICDLAREQNARCIVMGSRGRGFIKGAVLGSVSYGVLQVAPCPVTIVP</sequence>
<dbReference type="InterPro" id="IPR006015">
    <property type="entry name" value="Universal_stress_UspA"/>
</dbReference>
<dbReference type="AlphaFoldDB" id="A0A5C8NZD3"/>
<comment type="caution">
    <text evidence="3">The sequence shown here is derived from an EMBL/GenBank/DDBJ whole genome shotgun (WGS) entry which is preliminary data.</text>
</comment>
<evidence type="ECO:0000313" key="3">
    <source>
        <dbReference type="EMBL" id="TXL66659.1"/>
    </source>
</evidence>
<protein>
    <submittedName>
        <fullName evidence="3">Universal stress protein</fullName>
    </submittedName>
</protein>
<feature type="domain" description="UspA" evidence="2">
    <location>
        <begin position="4"/>
        <end position="141"/>
    </location>
</feature>
<evidence type="ECO:0000259" key="2">
    <source>
        <dbReference type="Pfam" id="PF00582"/>
    </source>
</evidence>
<comment type="similarity">
    <text evidence="1">Belongs to the universal stress protein A family.</text>
</comment>
<evidence type="ECO:0000256" key="1">
    <source>
        <dbReference type="ARBA" id="ARBA00008791"/>
    </source>
</evidence>
<dbReference type="Pfam" id="PF00582">
    <property type="entry name" value="Usp"/>
    <property type="match status" value="1"/>
</dbReference>
<accession>A0A5C8NZD3</accession>
<gene>
    <name evidence="3" type="ORF">FHP05_04555</name>
</gene>
<evidence type="ECO:0000313" key="4">
    <source>
        <dbReference type="Proteomes" id="UP000321574"/>
    </source>
</evidence>
<name>A0A5C8NZD3_9BACI</name>
<dbReference type="InterPro" id="IPR006016">
    <property type="entry name" value="UspA"/>
</dbReference>
<dbReference type="PANTHER" id="PTHR31964:SF113">
    <property type="entry name" value="USPA DOMAIN-CONTAINING PROTEIN"/>
    <property type="match status" value="1"/>
</dbReference>
<dbReference type="SUPFAM" id="SSF52402">
    <property type="entry name" value="Adenine nucleotide alpha hydrolases-like"/>
    <property type="match status" value="1"/>
</dbReference>
<dbReference type="RefSeq" id="WP_147666058.1">
    <property type="nucleotide sequence ID" value="NZ_VDUW01000002.1"/>
</dbReference>
<proteinExistence type="inferred from homology"/>
<organism evidence="3 4">
    <name type="scientific">Cerasibacillus terrae</name>
    <dbReference type="NCBI Taxonomy" id="2498845"/>
    <lineage>
        <taxon>Bacteria</taxon>
        <taxon>Bacillati</taxon>
        <taxon>Bacillota</taxon>
        <taxon>Bacilli</taxon>
        <taxon>Bacillales</taxon>
        <taxon>Bacillaceae</taxon>
        <taxon>Cerasibacillus</taxon>
    </lineage>
</organism>
<dbReference type="PANTHER" id="PTHR31964">
    <property type="entry name" value="ADENINE NUCLEOTIDE ALPHA HYDROLASES-LIKE SUPERFAMILY PROTEIN"/>
    <property type="match status" value="1"/>
</dbReference>
<dbReference type="Proteomes" id="UP000321574">
    <property type="component" value="Unassembled WGS sequence"/>
</dbReference>
<dbReference type="Gene3D" id="3.40.50.620">
    <property type="entry name" value="HUPs"/>
    <property type="match status" value="1"/>
</dbReference>